<gene>
    <name evidence="2" type="ORF">QYM36_002743</name>
</gene>
<proteinExistence type="predicted"/>
<dbReference type="Proteomes" id="UP001187531">
    <property type="component" value="Unassembled WGS sequence"/>
</dbReference>
<protein>
    <submittedName>
        <fullName evidence="2">Uncharacterized protein</fullName>
    </submittedName>
</protein>
<feature type="region of interest" description="Disordered" evidence="1">
    <location>
        <begin position="70"/>
        <end position="92"/>
    </location>
</feature>
<reference evidence="2" key="1">
    <citation type="submission" date="2023-07" db="EMBL/GenBank/DDBJ databases">
        <title>Chromosome-level genome assembly of Artemia franciscana.</title>
        <authorList>
            <person name="Jo E."/>
        </authorList>
    </citation>
    <scope>NUCLEOTIDE SEQUENCE</scope>
    <source>
        <tissue evidence="2">Whole body</tissue>
    </source>
</reference>
<name>A0AA88I6R0_ARTSF</name>
<accession>A0AA88I6R0</accession>
<feature type="non-terminal residue" evidence="2">
    <location>
        <position position="139"/>
    </location>
</feature>
<keyword evidence="3" id="KW-1185">Reference proteome</keyword>
<organism evidence="2 3">
    <name type="scientific">Artemia franciscana</name>
    <name type="common">Brine shrimp</name>
    <name type="synonym">Artemia sanfranciscana</name>
    <dbReference type="NCBI Taxonomy" id="6661"/>
    <lineage>
        <taxon>Eukaryota</taxon>
        <taxon>Metazoa</taxon>
        <taxon>Ecdysozoa</taxon>
        <taxon>Arthropoda</taxon>
        <taxon>Crustacea</taxon>
        <taxon>Branchiopoda</taxon>
        <taxon>Anostraca</taxon>
        <taxon>Artemiidae</taxon>
        <taxon>Artemia</taxon>
    </lineage>
</organism>
<dbReference type="EMBL" id="JAVRJZ010000005">
    <property type="protein sequence ID" value="KAK2722313.1"/>
    <property type="molecule type" value="Genomic_DNA"/>
</dbReference>
<dbReference type="Gene3D" id="4.10.1110.10">
    <property type="entry name" value="AN1-like Zinc finger"/>
    <property type="match status" value="1"/>
</dbReference>
<dbReference type="AlphaFoldDB" id="A0AA88I6R0"/>
<dbReference type="PANTHER" id="PTHR10634">
    <property type="entry name" value="AN1-TYPE ZINC FINGER PROTEIN"/>
    <property type="match status" value="1"/>
</dbReference>
<evidence type="ECO:0000256" key="1">
    <source>
        <dbReference type="SAM" id="MobiDB-lite"/>
    </source>
</evidence>
<dbReference type="InterPro" id="IPR035896">
    <property type="entry name" value="AN1-like_Znf"/>
</dbReference>
<dbReference type="InterPro" id="IPR050652">
    <property type="entry name" value="AN1_A20_ZnFinger"/>
</dbReference>
<evidence type="ECO:0000313" key="2">
    <source>
        <dbReference type="EMBL" id="KAK2722313.1"/>
    </source>
</evidence>
<dbReference type="SUPFAM" id="SSF118310">
    <property type="entry name" value="AN1-like Zinc finger"/>
    <property type="match status" value="1"/>
</dbReference>
<evidence type="ECO:0000313" key="3">
    <source>
        <dbReference type="Proteomes" id="UP001187531"/>
    </source>
</evidence>
<sequence>MCNKKIKLIFYEGRYNKAFCLQNRAREDHQCTFDILGKGAEELSKENPLVVAVKGTSSGDQDLIEYDEDERFDELSDPSPALEPSNPETSDLDKLNEASITHTPNGAGHFVQPPSFGARNNALRIVIQELLRGDPDALR</sequence>
<comment type="caution">
    <text evidence="2">The sequence shown here is derived from an EMBL/GenBank/DDBJ whole genome shotgun (WGS) entry which is preliminary data.</text>
</comment>